<protein>
    <submittedName>
        <fullName evidence="10">Endo-1,5-alpha-L-arabinosidase</fullName>
    </submittedName>
</protein>
<comment type="similarity">
    <text evidence="2 8">Belongs to the glycosyl hydrolase 43 family.</text>
</comment>
<organism evidence="10 11">
    <name type="scientific">Aspergillus sclerotiicarbonarius (strain CBS 121057 / IBT 28362)</name>
    <dbReference type="NCBI Taxonomy" id="1448318"/>
    <lineage>
        <taxon>Eukaryota</taxon>
        <taxon>Fungi</taxon>
        <taxon>Dikarya</taxon>
        <taxon>Ascomycota</taxon>
        <taxon>Pezizomycotina</taxon>
        <taxon>Eurotiomycetes</taxon>
        <taxon>Eurotiomycetidae</taxon>
        <taxon>Eurotiales</taxon>
        <taxon>Aspergillaceae</taxon>
        <taxon>Aspergillus</taxon>
        <taxon>Aspergillus subgen. Circumdati</taxon>
    </lineage>
</organism>
<evidence type="ECO:0000256" key="1">
    <source>
        <dbReference type="ARBA" id="ARBA00004834"/>
    </source>
</evidence>
<feature type="signal peptide" evidence="9">
    <location>
        <begin position="1"/>
        <end position="18"/>
    </location>
</feature>
<evidence type="ECO:0000256" key="7">
    <source>
        <dbReference type="PIRSR" id="PIRSR606710-2"/>
    </source>
</evidence>
<dbReference type="InterPro" id="IPR050727">
    <property type="entry name" value="GH43_arabinanases"/>
</dbReference>
<evidence type="ECO:0000256" key="3">
    <source>
        <dbReference type="ARBA" id="ARBA00022729"/>
    </source>
</evidence>
<evidence type="ECO:0000256" key="8">
    <source>
        <dbReference type="RuleBase" id="RU361187"/>
    </source>
</evidence>
<evidence type="ECO:0000256" key="9">
    <source>
        <dbReference type="SAM" id="SignalP"/>
    </source>
</evidence>
<dbReference type="SUPFAM" id="SSF75005">
    <property type="entry name" value="Arabinanase/levansucrase/invertase"/>
    <property type="match status" value="1"/>
</dbReference>
<gene>
    <name evidence="10" type="ORF">BO78DRAFT_91080</name>
</gene>
<accession>A0A319EBS8</accession>
<evidence type="ECO:0000313" key="11">
    <source>
        <dbReference type="Proteomes" id="UP000248423"/>
    </source>
</evidence>
<reference evidence="10 11" key="1">
    <citation type="submission" date="2018-02" db="EMBL/GenBank/DDBJ databases">
        <title>The genomes of Aspergillus section Nigri reveals drivers in fungal speciation.</title>
        <authorList>
            <consortium name="DOE Joint Genome Institute"/>
            <person name="Vesth T.C."/>
            <person name="Nybo J."/>
            <person name="Theobald S."/>
            <person name="Brandl J."/>
            <person name="Frisvad J.C."/>
            <person name="Nielsen K.F."/>
            <person name="Lyhne E.K."/>
            <person name="Kogle M.E."/>
            <person name="Kuo A."/>
            <person name="Riley R."/>
            <person name="Clum A."/>
            <person name="Nolan M."/>
            <person name="Lipzen A."/>
            <person name="Salamov A."/>
            <person name="Henrissat B."/>
            <person name="Wiebenga A."/>
            <person name="De vries R.P."/>
            <person name="Grigoriev I.V."/>
            <person name="Mortensen U.H."/>
            <person name="Andersen M.R."/>
            <person name="Baker S.E."/>
        </authorList>
    </citation>
    <scope>NUCLEOTIDE SEQUENCE [LARGE SCALE GENOMIC DNA]</scope>
    <source>
        <strain evidence="10 11">CBS 121057</strain>
    </source>
</reference>
<dbReference type="PANTHER" id="PTHR43301">
    <property type="entry name" value="ARABINAN ENDO-1,5-ALPHA-L-ARABINOSIDASE"/>
    <property type="match status" value="1"/>
</dbReference>
<evidence type="ECO:0000313" key="10">
    <source>
        <dbReference type="EMBL" id="PYI07566.1"/>
    </source>
</evidence>
<keyword evidence="3 9" id="KW-0732">Signal</keyword>
<dbReference type="Proteomes" id="UP000248423">
    <property type="component" value="Unassembled WGS sequence"/>
</dbReference>
<dbReference type="AlphaFoldDB" id="A0A319EBS8"/>
<sequence length="424" mass="46267">MLQTTISILCFLLYAVNAIPTAPQPSASAGIDTHSFSKTTEYPLPNLGNVAAHDPNIIQYDGYFYLFKGGVHIPIHKSRTLDGPWEEVGTVLNEASVIEKQNRTRPWAPTTVEWENRFYCFYAISESGSRDSAIGVASSDTPVGGNWTDHGAVVNTGQGAMSEIYPYTVSNAIDGAFIKDQKTGEPHLLYGSYWHGIFSVPMAEHLLSIKTPKKPDATNLAYVPKAASKPIEGSFMTYKEPYYYLWFSHGKCCHFDVHEFPPMGDEYSIRVGRSTNVTGPFVDKDGNKTLQGGGTIVYGSNHGVVYAPGGVGVLSGTGSEADVLYFHYLNTSIGFAQGDARLGWNYLHYVDGWPVAIEGKSSLNATSSESNGRILRPDPTLNSLAMLSMCYSILLHYTSRNSYLKSLVHSSGCAVDLASTSRYA</sequence>
<evidence type="ECO:0000256" key="6">
    <source>
        <dbReference type="PIRSR" id="PIRSR606710-1"/>
    </source>
</evidence>
<feature type="chain" id="PRO_5016451723" evidence="9">
    <location>
        <begin position="19"/>
        <end position="424"/>
    </location>
</feature>
<evidence type="ECO:0000256" key="2">
    <source>
        <dbReference type="ARBA" id="ARBA00009865"/>
    </source>
</evidence>
<dbReference type="Gene3D" id="2.115.10.20">
    <property type="entry name" value="Glycosyl hydrolase domain, family 43"/>
    <property type="match status" value="1"/>
</dbReference>
<name>A0A319EBS8_ASPSB</name>
<dbReference type="Pfam" id="PF04616">
    <property type="entry name" value="Glyco_hydro_43"/>
    <property type="match status" value="1"/>
</dbReference>
<dbReference type="GO" id="GO:0004553">
    <property type="term" value="F:hydrolase activity, hydrolyzing O-glycosyl compounds"/>
    <property type="evidence" value="ECO:0007669"/>
    <property type="project" value="InterPro"/>
</dbReference>
<evidence type="ECO:0000256" key="5">
    <source>
        <dbReference type="ARBA" id="ARBA00023295"/>
    </source>
</evidence>
<dbReference type="CDD" id="cd18831">
    <property type="entry name" value="GH43_AnAbnA-like"/>
    <property type="match status" value="1"/>
</dbReference>
<keyword evidence="4 8" id="KW-0378">Hydrolase</keyword>
<dbReference type="InterPro" id="IPR023296">
    <property type="entry name" value="Glyco_hydro_beta-prop_sf"/>
</dbReference>
<dbReference type="STRING" id="1448318.A0A319EBS8"/>
<comment type="pathway">
    <text evidence="1">Glycan metabolism; L-arabinan degradation.</text>
</comment>
<feature type="active site" description="Proton acceptor" evidence="6">
    <location>
        <position position="54"/>
    </location>
</feature>
<keyword evidence="5 8" id="KW-0326">Glycosidase</keyword>
<dbReference type="GO" id="GO:0005975">
    <property type="term" value="P:carbohydrate metabolic process"/>
    <property type="evidence" value="ECO:0007669"/>
    <property type="project" value="InterPro"/>
</dbReference>
<feature type="site" description="Important for catalytic activity, responsible for pKa modulation of the active site Glu and correct orientation of both the proton donor and substrate" evidence="7">
    <location>
        <position position="174"/>
    </location>
</feature>
<keyword evidence="11" id="KW-1185">Reference proteome</keyword>
<evidence type="ECO:0000256" key="4">
    <source>
        <dbReference type="ARBA" id="ARBA00022801"/>
    </source>
</evidence>
<feature type="active site" description="Proton donor" evidence="6">
    <location>
        <position position="232"/>
    </location>
</feature>
<dbReference type="InterPro" id="IPR006710">
    <property type="entry name" value="Glyco_hydro_43"/>
</dbReference>
<dbReference type="OrthoDB" id="195678at2759"/>
<proteinExistence type="inferred from homology"/>
<dbReference type="EMBL" id="KZ826341">
    <property type="protein sequence ID" value="PYI07566.1"/>
    <property type="molecule type" value="Genomic_DNA"/>
</dbReference>
<dbReference type="PANTHER" id="PTHR43301:SF5">
    <property type="entry name" value="ARABINAN ENDO-1,5-ALPHA-L-ARABINOSIDASE D-RELATED"/>
    <property type="match status" value="1"/>
</dbReference>
<dbReference type="VEuPathDB" id="FungiDB:BO78DRAFT_91080"/>